<dbReference type="Gene3D" id="2.40.30.170">
    <property type="match status" value="1"/>
</dbReference>
<evidence type="ECO:0000256" key="1">
    <source>
        <dbReference type="ARBA" id="ARBA00004196"/>
    </source>
</evidence>
<dbReference type="AlphaFoldDB" id="A0A1G2R364"/>
<comment type="subcellular location">
    <subcellularLocation>
        <location evidence="1">Cell envelope</location>
    </subcellularLocation>
</comment>
<accession>A0A1G2R364</accession>
<evidence type="ECO:0000256" key="2">
    <source>
        <dbReference type="ARBA" id="ARBA00009477"/>
    </source>
</evidence>
<comment type="caution">
    <text evidence="5">The sequence shown here is derived from an EMBL/GenBank/DDBJ whole genome shotgun (WGS) entry which is preliminary data.</text>
</comment>
<evidence type="ECO:0000256" key="4">
    <source>
        <dbReference type="SAM" id="Coils"/>
    </source>
</evidence>
<evidence type="ECO:0000313" key="6">
    <source>
        <dbReference type="Proteomes" id="UP000179258"/>
    </source>
</evidence>
<reference evidence="5 6" key="1">
    <citation type="journal article" date="2016" name="Nat. Commun.">
        <title>Thousands of microbial genomes shed light on interconnected biogeochemical processes in an aquifer system.</title>
        <authorList>
            <person name="Anantharaman K."/>
            <person name="Brown C.T."/>
            <person name="Hug L.A."/>
            <person name="Sharon I."/>
            <person name="Castelle C.J."/>
            <person name="Probst A.J."/>
            <person name="Thomas B.C."/>
            <person name="Singh A."/>
            <person name="Wilkins M.J."/>
            <person name="Karaoz U."/>
            <person name="Brodie E.L."/>
            <person name="Williams K.H."/>
            <person name="Hubbard S.S."/>
            <person name="Banfield J.F."/>
        </authorList>
    </citation>
    <scope>NUCLEOTIDE SEQUENCE [LARGE SCALE GENOMIC DNA]</scope>
</reference>
<dbReference type="PANTHER" id="PTHR32347">
    <property type="entry name" value="EFFLUX SYSTEM COMPONENT YKNX-RELATED"/>
    <property type="match status" value="1"/>
</dbReference>
<organism evidence="5 6">
    <name type="scientific">Candidatus Wildermuthbacteria bacterium RIFCSPHIGHO2_02_FULL_47_17</name>
    <dbReference type="NCBI Taxonomy" id="1802452"/>
    <lineage>
        <taxon>Bacteria</taxon>
        <taxon>Candidatus Wildermuthiibacteriota</taxon>
    </lineage>
</organism>
<dbReference type="InterPro" id="IPR006143">
    <property type="entry name" value="RND_pump_MFP"/>
</dbReference>
<dbReference type="GO" id="GO:0022857">
    <property type="term" value="F:transmembrane transporter activity"/>
    <property type="evidence" value="ECO:0007669"/>
    <property type="project" value="InterPro"/>
</dbReference>
<sequence>MKKLLLIIAPVILVVAGGGYWYFTRAPSLGGTEQVRSFIVKRQDLRQTVSLTGIVQATNKADLSFDRGGKVTKVFLDVGSAVKTGGTLVTLANSDLLAAISQAEANIAFEEARLAELKRGPRPEDLEIAQVKVENAKVALEEARRNLASTLIDAFTKSDDAIRNGLDGMISNPSSQPTIAINSGDSQLKTQIERSRIVVEAVLKKWSLDVHAIDASGDLVASSSAAEANLSQVRSLLQSGAMFLDSATPSSAIDQYKIAIGTGRANVELARGNIAVAREKVANLQSSITLAEAEELKIKSGYSAQEISAQTALLQRAQASLQNARVNLSKTVLSAPFDGIIIRQDVKVGESVNPSQNVVTLSGAHLQVKVNIPESDIAKVSLGNKAGITLDAYGSAAEFPATLIQIEPGETIIEGVATYKSILQFVTDDPRVKSGMTANIEVISAEKLNVLVVPRRGLVKRGGGYLVRVLKAGVALERPVEIGITGGDSLVEITNGLKEGEVIQIP</sequence>
<dbReference type="EMBL" id="MHTX01000042">
    <property type="protein sequence ID" value="OHA67324.1"/>
    <property type="molecule type" value="Genomic_DNA"/>
</dbReference>
<feature type="coiled-coil region" evidence="4">
    <location>
        <begin position="93"/>
        <end position="153"/>
    </location>
</feature>
<dbReference type="GO" id="GO:0016020">
    <property type="term" value="C:membrane"/>
    <property type="evidence" value="ECO:0007669"/>
    <property type="project" value="InterPro"/>
</dbReference>
<dbReference type="NCBIfam" id="TIGR01730">
    <property type="entry name" value="RND_mfp"/>
    <property type="match status" value="1"/>
</dbReference>
<comment type="similarity">
    <text evidence="2">Belongs to the membrane fusion protein (MFP) (TC 8.A.1) family.</text>
</comment>
<protein>
    <recommendedName>
        <fullName evidence="7">RND efflux pump membrane fusion protein barrel-sandwich domain-containing protein</fullName>
    </recommendedName>
</protein>
<dbReference type="InterPro" id="IPR050465">
    <property type="entry name" value="UPF0194_transport"/>
</dbReference>
<dbReference type="Gene3D" id="1.10.287.470">
    <property type="entry name" value="Helix hairpin bin"/>
    <property type="match status" value="1"/>
</dbReference>
<dbReference type="Gene3D" id="2.40.50.100">
    <property type="match status" value="2"/>
</dbReference>
<evidence type="ECO:0008006" key="7">
    <source>
        <dbReference type="Google" id="ProtNLM"/>
    </source>
</evidence>
<evidence type="ECO:0000256" key="3">
    <source>
        <dbReference type="ARBA" id="ARBA00023054"/>
    </source>
</evidence>
<dbReference type="Proteomes" id="UP000179258">
    <property type="component" value="Unassembled WGS sequence"/>
</dbReference>
<dbReference type="SUPFAM" id="SSF111369">
    <property type="entry name" value="HlyD-like secretion proteins"/>
    <property type="match status" value="2"/>
</dbReference>
<gene>
    <name evidence="5" type="ORF">A3D59_02600</name>
</gene>
<dbReference type="GO" id="GO:0030313">
    <property type="term" value="C:cell envelope"/>
    <property type="evidence" value="ECO:0007669"/>
    <property type="project" value="UniProtKB-SubCell"/>
</dbReference>
<proteinExistence type="inferred from homology"/>
<keyword evidence="3 4" id="KW-0175">Coiled coil</keyword>
<evidence type="ECO:0000313" key="5">
    <source>
        <dbReference type="EMBL" id="OHA67324.1"/>
    </source>
</evidence>
<name>A0A1G2R364_9BACT</name>
<dbReference type="Gene3D" id="2.40.420.20">
    <property type="match status" value="1"/>
</dbReference>
<dbReference type="PANTHER" id="PTHR32347:SF23">
    <property type="entry name" value="BLL5650 PROTEIN"/>
    <property type="match status" value="1"/>
</dbReference>